<name>A0AAW1Z0M8_CULAL</name>
<dbReference type="AlphaFoldDB" id="A0AAW1Z0M8"/>
<evidence type="ECO:0000256" key="1">
    <source>
        <dbReference type="SAM" id="SignalP"/>
    </source>
</evidence>
<feature type="signal peptide" evidence="1">
    <location>
        <begin position="1"/>
        <end position="19"/>
    </location>
</feature>
<keyword evidence="3" id="KW-1185">Reference proteome</keyword>
<protein>
    <submittedName>
        <fullName evidence="2">Uncharacterized protein</fullName>
    </submittedName>
</protein>
<evidence type="ECO:0000313" key="2">
    <source>
        <dbReference type="EMBL" id="KAK9954980.1"/>
    </source>
</evidence>
<proteinExistence type="predicted"/>
<evidence type="ECO:0000313" key="3">
    <source>
        <dbReference type="Proteomes" id="UP001479290"/>
    </source>
</evidence>
<dbReference type="Proteomes" id="UP001479290">
    <property type="component" value="Unassembled WGS sequence"/>
</dbReference>
<organism evidence="2 3">
    <name type="scientific">Culter alburnus</name>
    <name type="common">Topmouth culter</name>
    <dbReference type="NCBI Taxonomy" id="194366"/>
    <lineage>
        <taxon>Eukaryota</taxon>
        <taxon>Metazoa</taxon>
        <taxon>Chordata</taxon>
        <taxon>Craniata</taxon>
        <taxon>Vertebrata</taxon>
        <taxon>Euteleostomi</taxon>
        <taxon>Actinopterygii</taxon>
        <taxon>Neopterygii</taxon>
        <taxon>Teleostei</taxon>
        <taxon>Ostariophysi</taxon>
        <taxon>Cypriniformes</taxon>
        <taxon>Xenocyprididae</taxon>
        <taxon>Xenocypridinae</taxon>
        <taxon>Culter</taxon>
    </lineage>
</organism>
<comment type="caution">
    <text evidence="2">The sequence shown here is derived from an EMBL/GenBank/DDBJ whole genome shotgun (WGS) entry which is preliminary data.</text>
</comment>
<dbReference type="EMBL" id="JAWDJR010000021">
    <property type="protein sequence ID" value="KAK9954980.1"/>
    <property type="molecule type" value="Genomic_DNA"/>
</dbReference>
<sequence length="104" mass="12148">MHLQVSIALLFILLTGGFSLECYECKDQQDCSRKTCYTENCRSTKTVEYFGPYREEADNWQRERDRIPRRIKYKHAACPGKGILYSIIFIACLFTSHDEGKLDI</sequence>
<feature type="chain" id="PRO_5043396713" evidence="1">
    <location>
        <begin position="20"/>
        <end position="104"/>
    </location>
</feature>
<gene>
    <name evidence="2" type="ORF">ABG768_014890</name>
</gene>
<reference evidence="2 3" key="1">
    <citation type="submission" date="2024-05" db="EMBL/GenBank/DDBJ databases">
        <title>A high-quality chromosomal-level genome assembly of Topmouth culter (Culter alburnus).</title>
        <authorList>
            <person name="Zhao H."/>
        </authorList>
    </citation>
    <scope>NUCLEOTIDE SEQUENCE [LARGE SCALE GENOMIC DNA]</scope>
    <source>
        <strain evidence="2">CATC2023</strain>
        <tissue evidence="2">Muscle</tissue>
    </source>
</reference>
<keyword evidence="1" id="KW-0732">Signal</keyword>
<accession>A0AAW1Z0M8</accession>